<dbReference type="Proteomes" id="UP000008672">
    <property type="component" value="Unassembled WGS sequence"/>
</dbReference>
<dbReference type="OMA" id="ETRMEAN"/>
<dbReference type="EMBL" id="AFYH01011018">
    <property type="status" value="NOT_ANNOTATED_CDS"/>
    <property type="molecule type" value="Genomic_DNA"/>
</dbReference>
<feature type="domain" description="LTD" evidence="1">
    <location>
        <begin position="1"/>
        <end position="104"/>
    </location>
</feature>
<dbReference type="InParanoid" id="H3BG58"/>
<dbReference type="eggNOG" id="KOG0977">
    <property type="taxonomic scope" value="Eukaryota"/>
</dbReference>
<name>H3BG58_LATCH</name>
<sequence length="104" mass="12020">SSTHFLKIKEVNSLGYFVRLFNTSYYQDIDLSGHLILQYVGGYPVSLYRVPQHIWLPARQYITIWAAVSNVTNNPPTDLLWKQQRKFRAGPECTTFICKPNGQV</sequence>
<dbReference type="PROSITE" id="PS51841">
    <property type="entry name" value="LTD"/>
    <property type="match status" value="1"/>
</dbReference>
<reference evidence="2" key="2">
    <citation type="submission" date="2025-08" db="UniProtKB">
        <authorList>
            <consortium name="Ensembl"/>
        </authorList>
    </citation>
    <scope>IDENTIFICATION</scope>
</reference>
<dbReference type="STRING" id="7897.ENSLACP00000020879"/>
<dbReference type="GeneTree" id="ENSGT00940000169472"/>
<dbReference type="GO" id="GO:0005635">
    <property type="term" value="C:nuclear envelope"/>
    <property type="evidence" value="ECO:0007669"/>
    <property type="project" value="TreeGrafter"/>
</dbReference>
<dbReference type="Gene3D" id="2.60.40.1260">
    <property type="entry name" value="Lamin Tail domain"/>
    <property type="match status" value="1"/>
</dbReference>
<dbReference type="InterPro" id="IPR001322">
    <property type="entry name" value="Lamin_tail_dom"/>
</dbReference>
<dbReference type="InterPro" id="IPR042840">
    <property type="entry name" value="LMNTD1"/>
</dbReference>
<dbReference type="PANTHER" id="PTHR47012:SF2">
    <property type="entry name" value="LTD DOMAIN-CONTAINING PROTEIN"/>
    <property type="match status" value="1"/>
</dbReference>
<keyword evidence="3" id="KW-1185">Reference proteome</keyword>
<dbReference type="InterPro" id="IPR036415">
    <property type="entry name" value="Lamin_tail_dom_sf"/>
</dbReference>
<dbReference type="Ensembl" id="ENSLACT00000021019.1">
    <property type="protein sequence ID" value="ENSLACP00000020879.1"/>
    <property type="gene ID" value="ENSLACG00000018344.1"/>
</dbReference>
<evidence type="ECO:0000313" key="3">
    <source>
        <dbReference type="Proteomes" id="UP000008672"/>
    </source>
</evidence>
<organism evidence="2 3">
    <name type="scientific">Latimeria chalumnae</name>
    <name type="common">Coelacanth</name>
    <dbReference type="NCBI Taxonomy" id="7897"/>
    <lineage>
        <taxon>Eukaryota</taxon>
        <taxon>Metazoa</taxon>
        <taxon>Chordata</taxon>
        <taxon>Craniata</taxon>
        <taxon>Vertebrata</taxon>
        <taxon>Euteleostomi</taxon>
        <taxon>Coelacanthiformes</taxon>
        <taxon>Coelacanthidae</taxon>
        <taxon>Latimeria</taxon>
    </lineage>
</organism>
<protein>
    <recommendedName>
        <fullName evidence="1">LTD domain-containing protein</fullName>
    </recommendedName>
</protein>
<dbReference type="Pfam" id="PF00932">
    <property type="entry name" value="LTD"/>
    <property type="match status" value="1"/>
</dbReference>
<dbReference type="AlphaFoldDB" id="H3BG58"/>
<reference evidence="2" key="3">
    <citation type="submission" date="2025-09" db="UniProtKB">
        <authorList>
            <consortium name="Ensembl"/>
        </authorList>
    </citation>
    <scope>IDENTIFICATION</scope>
</reference>
<dbReference type="GO" id="GO:0005737">
    <property type="term" value="C:cytoplasm"/>
    <property type="evidence" value="ECO:0007669"/>
    <property type="project" value="TreeGrafter"/>
</dbReference>
<reference evidence="3" key="1">
    <citation type="submission" date="2011-08" db="EMBL/GenBank/DDBJ databases">
        <title>The draft genome of Latimeria chalumnae.</title>
        <authorList>
            <person name="Di Palma F."/>
            <person name="Alfoldi J."/>
            <person name="Johnson J."/>
            <person name="Berlin A."/>
            <person name="Gnerre S."/>
            <person name="Jaffe D."/>
            <person name="MacCallum I."/>
            <person name="Young S."/>
            <person name="Walker B.J."/>
            <person name="Lander E."/>
            <person name="Lindblad-Toh K."/>
        </authorList>
    </citation>
    <scope>NUCLEOTIDE SEQUENCE [LARGE SCALE GENOMIC DNA]</scope>
    <source>
        <strain evidence="3">Wild caught</strain>
    </source>
</reference>
<dbReference type="PANTHER" id="PTHR47012">
    <property type="entry name" value="LAMIN TAIL DOMAIN-CONTAINING PROTEIN 1"/>
    <property type="match status" value="1"/>
</dbReference>
<dbReference type="EMBL" id="AFYH01011017">
    <property type="status" value="NOT_ANNOTATED_CDS"/>
    <property type="molecule type" value="Genomic_DNA"/>
</dbReference>
<accession>H3BG58</accession>
<proteinExistence type="predicted"/>
<evidence type="ECO:0000313" key="2">
    <source>
        <dbReference type="Ensembl" id="ENSLACP00000020879.1"/>
    </source>
</evidence>
<evidence type="ECO:0000259" key="1">
    <source>
        <dbReference type="PROSITE" id="PS51841"/>
    </source>
</evidence>
<dbReference type="HOGENOM" id="CLU_2078223_0_0_1"/>
<dbReference type="SUPFAM" id="SSF74853">
    <property type="entry name" value="Lamin A/C globular tail domain"/>
    <property type="match status" value="1"/>
</dbReference>